<accession>A0A0M4QZR1</accession>
<gene>
    <name evidence="1" type="ORF">SEA_EVANESCE_77</name>
</gene>
<dbReference type="Proteomes" id="UP000229599">
    <property type="component" value="Segment"/>
</dbReference>
<evidence type="ECO:0000313" key="1">
    <source>
        <dbReference type="EMBL" id="ALF00298.1"/>
    </source>
</evidence>
<proteinExistence type="predicted"/>
<sequence>MMPDSLRDTLIRAYTMDMRRNHGNVVVAEVLHRRVDYHALTKPGQSFNTRGAVMIDAAAALAPLANAVRRGIGMLVMIYATDELLWIPTRADLSVGDYWTVEMVPWVEYLRASAVSDDEVIRKAHDEA</sequence>
<reference evidence="2" key="1">
    <citation type="submission" date="2015-08" db="EMBL/GenBank/DDBJ databases">
        <authorList>
            <person name="Babu N.S."/>
            <person name="Beckwith C.J."/>
            <person name="Beseler K.G."/>
            <person name="Brison A."/>
            <person name="Carone J.V."/>
            <person name="Caskin T.P."/>
            <person name="Diamond M."/>
            <person name="Durham M.E."/>
            <person name="Foxe J.M."/>
            <person name="Go M."/>
            <person name="Henderson B.A."/>
            <person name="Jones I.B."/>
            <person name="McGettigan J.A."/>
            <person name="Micheletti S.J."/>
            <person name="Nasrallah M.E."/>
            <person name="Ortiz D."/>
            <person name="Piller C.R."/>
            <person name="Privatt S.R."/>
            <person name="Schneider S.L."/>
            <person name="Sharp S."/>
            <person name="Smith T.C."/>
            <person name="Stanton J.D."/>
            <person name="Ullery H.E."/>
            <person name="Wilson R.J."/>
            <person name="Serrano M.G."/>
            <person name="Buck G."/>
            <person name="Lee V."/>
            <person name="Wang Y."/>
            <person name="Carvalho R."/>
            <person name="Voegtly L."/>
            <person name="Shi R."/>
            <person name="Duckworth R."/>
            <person name="Johnson A."/>
            <person name="Loviza R."/>
            <person name="Walstead R."/>
            <person name="Shah Z."/>
            <person name="Kiflezghi M."/>
            <person name="Wade K."/>
            <person name="Ball S.L."/>
            <person name="Bradley K.W."/>
            <person name="Asai D.J."/>
            <person name="Bowman C.A."/>
            <person name="Russell D.A."/>
            <person name="Pope W.H."/>
            <person name="Jacobs-Sera D."/>
            <person name="Hendrix R.W."/>
            <person name="Hatfull G.F."/>
        </authorList>
    </citation>
    <scope>NUCLEOTIDE SEQUENCE [LARGE SCALE GENOMIC DNA]</scope>
</reference>
<name>A0A0M4QZR1_9CAUD</name>
<organism evidence="1 2">
    <name type="scientific">Mycobacterium phage Evanesce</name>
    <dbReference type="NCBI Taxonomy" id="1718174"/>
    <lineage>
        <taxon>Viruses</taxon>
        <taxon>Duplodnaviria</taxon>
        <taxon>Heunggongvirae</taxon>
        <taxon>Uroviricota</taxon>
        <taxon>Caudoviricetes</taxon>
        <taxon>Gilesvirus</taxon>
        <taxon>Gilesvirus giles</taxon>
    </lineage>
</organism>
<dbReference type="EMBL" id="KT454972">
    <property type="protein sequence ID" value="ALF00298.1"/>
    <property type="molecule type" value="Genomic_DNA"/>
</dbReference>
<evidence type="ECO:0000313" key="2">
    <source>
        <dbReference type="Proteomes" id="UP000229599"/>
    </source>
</evidence>
<protein>
    <submittedName>
        <fullName evidence="1">Uncharacterized protein</fullName>
    </submittedName>
</protein>